<accession>A0ABR0A166</accession>
<protein>
    <submittedName>
        <fullName evidence="2">Uncharacterized protein</fullName>
    </submittedName>
</protein>
<organism evidence="2 3">
    <name type="scientific">Daphnia magna</name>
    <dbReference type="NCBI Taxonomy" id="35525"/>
    <lineage>
        <taxon>Eukaryota</taxon>
        <taxon>Metazoa</taxon>
        <taxon>Ecdysozoa</taxon>
        <taxon>Arthropoda</taxon>
        <taxon>Crustacea</taxon>
        <taxon>Branchiopoda</taxon>
        <taxon>Diplostraca</taxon>
        <taxon>Cladocera</taxon>
        <taxon>Anomopoda</taxon>
        <taxon>Daphniidae</taxon>
        <taxon>Daphnia</taxon>
    </lineage>
</organism>
<name>A0ABR0A166_9CRUS</name>
<evidence type="ECO:0000256" key="1">
    <source>
        <dbReference type="SAM" id="Phobius"/>
    </source>
</evidence>
<evidence type="ECO:0000313" key="2">
    <source>
        <dbReference type="EMBL" id="KAK4018886.1"/>
    </source>
</evidence>
<keyword evidence="3" id="KW-1185">Reference proteome</keyword>
<keyword evidence="1" id="KW-0812">Transmembrane</keyword>
<sequence length="112" mass="12635">MFNLSFIQKIATEAPSHITYDETLTVQTHTRRAAGLMPGAPLHIFLFSFFFVVFISFVERPPHWRMDGGRLRVLPTERAIVELVSSSLLTLRSLRYVLHSSSTAAPTPALYS</sequence>
<proteinExistence type="predicted"/>
<dbReference type="Proteomes" id="UP001234178">
    <property type="component" value="Unassembled WGS sequence"/>
</dbReference>
<reference evidence="2 3" key="1">
    <citation type="journal article" date="2023" name="Nucleic Acids Res.">
        <title>The hologenome of Daphnia magna reveals possible DNA methylation and microbiome-mediated evolution of the host genome.</title>
        <authorList>
            <person name="Chaturvedi A."/>
            <person name="Li X."/>
            <person name="Dhandapani V."/>
            <person name="Marshall H."/>
            <person name="Kissane S."/>
            <person name="Cuenca-Cambronero M."/>
            <person name="Asole G."/>
            <person name="Calvet F."/>
            <person name="Ruiz-Romero M."/>
            <person name="Marangio P."/>
            <person name="Guigo R."/>
            <person name="Rago D."/>
            <person name="Mirbahai L."/>
            <person name="Eastwood N."/>
            <person name="Colbourne J.K."/>
            <person name="Zhou J."/>
            <person name="Mallon E."/>
            <person name="Orsini L."/>
        </authorList>
    </citation>
    <scope>NUCLEOTIDE SEQUENCE [LARGE SCALE GENOMIC DNA]</scope>
    <source>
        <strain evidence="2">LRV0_1</strain>
    </source>
</reference>
<keyword evidence="1" id="KW-0472">Membrane</keyword>
<evidence type="ECO:0000313" key="3">
    <source>
        <dbReference type="Proteomes" id="UP001234178"/>
    </source>
</evidence>
<feature type="transmembrane region" description="Helical" evidence="1">
    <location>
        <begin position="40"/>
        <end position="58"/>
    </location>
</feature>
<dbReference type="EMBL" id="JAOYFB010000036">
    <property type="protein sequence ID" value="KAK4018886.1"/>
    <property type="molecule type" value="Genomic_DNA"/>
</dbReference>
<gene>
    <name evidence="2" type="ORF">OUZ56_000926</name>
</gene>
<keyword evidence="1" id="KW-1133">Transmembrane helix</keyword>
<comment type="caution">
    <text evidence="2">The sequence shown here is derived from an EMBL/GenBank/DDBJ whole genome shotgun (WGS) entry which is preliminary data.</text>
</comment>